<keyword evidence="1" id="KW-0812">Transmembrane</keyword>
<dbReference type="EMBL" id="LCEK01000027">
    <property type="protein sequence ID" value="KKS71471.1"/>
    <property type="molecule type" value="Genomic_DNA"/>
</dbReference>
<gene>
    <name evidence="2" type="ORF">UV42_C0027G0007</name>
</gene>
<dbReference type="Proteomes" id="UP000033867">
    <property type="component" value="Unassembled WGS sequence"/>
</dbReference>
<organism evidence="2 3">
    <name type="scientific">Candidatus Magasanikbacteria bacterium GW2011_GWE2_42_7</name>
    <dbReference type="NCBI Taxonomy" id="1619052"/>
    <lineage>
        <taxon>Bacteria</taxon>
        <taxon>Candidatus Magasanikiibacteriota</taxon>
    </lineage>
</organism>
<keyword evidence="1" id="KW-1133">Transmembrane helix</keyword>
<keyword evidence="1" id="KW-0472">Membrane</keyword>
<evidence type="ECO:0008006" key="4">
    <source>
        <dbReference type="Google" id="ProtNLM"/>
    </source>
</evidence>
<comment type="caution">
    <text evidence="2">The sequence shown here is derived from an EMBL/GenBank/DDBJ whole genome shotgun (WGS) entry which is preliminary data.</text>
</comment>
<evidence type="ECO:0000313" key="2">
    <source>
        <dbReference type="EMBL" id="KKS71471.1"/>
    </source>
</evidence>
<feature type="transmembrane region" description="Helical" evidence="1">
    <location>
        <begin position="40"/>
        <end position="63"/>
    </location>
</feature>
<sequence length="180" mass="19979">MFLEEIIGSLHPALVHLPIGVLTLYAVLEILPLKRLESHVWYRYTKGIIVCAGVIGAFFALSSGDAAAETRVVNRAILEVHETVAGITTWLFAVLAGIYVIAWLRDFEYMVRLEKFPFVKKVWNIIVRVAYALDRPIIRKSIAMLGFIALSLTGILGGALVYGPDADPLVHYVLQFLGLN</sequence>
<protein>
    <recommendedName>
        <fullName evidence="4">DUF2231 domain-containing protein</fullName>
    </recommendedName>
</protein>
<reference evidence="2 3" key="1">
    <citation type="journal article" date="2015" name="Nature">
        <title>rRNA introns, odd ribosomes, and small enigmatic genomes across a large radiation of phyla.</title>
        <authorList>
            <person name="Brown C.T."/>
            <person name="Hug L.A."/>
            <person name="Thomas B.C."/>
            <person name="Sharon I."/>
            <person name="Castelle C.J."/>
            <person name="Singh A."/>
            <person name="Wilkins M.J."/>
            <person name="Williams K.H."/>
            <person name="Banfield J.F."/>
        </authorList>
    </citation>
    <scope>NUCLEOTIDE SEQUENCE [LARGE SCALE GENOMIC DNA]</scope>
</reference>
<feature type="transmembrane region" description="Helical" evidence="1">
    <location>
        <begin position="142"/>
        <end position="162"/>
    </location>
</feature>
<feature type="transmembrane region" description="Helical" evidence="1">
    <location>
        <begin position="83"/>
        <end position="104"/>
    </location>
</feature>
<dbReference type="AlphaFoldDB" id="A0A0G1DKV8"/>
<name>A0A0G1DKV8_9BACT</name>
<evidence type="ECO:0000256" key="1">
    <source>
        <dbReference type="SAM" id="Phobius"/>
    </source>
</evidence>
<feature type="transmembrane region" description="Helical" evidence="1">
    <location>
        <begin position="6"/>
        <end position="28"/>
    </location>
</feature>
<proteinExistence type="predicted"/>
<accession>A0A0G1DKV8</accession>
<evidence type="ECO:0000313" key="3">
    <source>
        <dbReference type="Proteomes" id="UP000033867"/>
    </source>
</evidence>